<protein>
    <submittedName>
        <fullName evidence="1">Uncharacterized protein</fullName>
    </submittedName>
</protein>
<sequence>MMANDAHHILQSFVVLATQGSLLPTRFPAQSLCHLIKCFKRRLLDEVSALEKGLNDEQALELLSSELRKIDALGATDCIGGHYQDGKVICVRPNRQIDPQKLEAKR</sequence>
<dbReference type="EMBL" id="JAAAXX010000001">
    <property type="protein sequence ID" value="KAF2394755.1"/>
    <property type="molecule type" value="Genomic_DNA"/>
</dbReference>
<dbReference type="Proteomes" id="UP000475265">
    <property type="component" value="Unassembled WGS sequence"/>
</dbReference>
<evidence type="ECO:0000313" key="1">
    <source>
        <dbReference type="EMBL" id="KAF2394755.1"/>
    </source>
</evidence>
<proteinExistence type="predicted"/>
<evidence type="ECO:0000313" key="2">
    <source>
        <dbReference type="Proteomes" id="UP000475265"/>
    </source>
</evidence>
<gene>
    <name evidence="1" type="ORF">FX983_02737</name>
</gene>
<organism evidence="1 2">
    <name type="scientific">Pseudomonas frederiksbergensis</name>
    <dbReference type="NCBI Taxonomy" id="104087"/>
    <lineage>
        <taxon>Bacteria</taxon>
        <taxon>Pseudomonadati</taxon>
        <taxon>Pseudomonadota</taxon>
        <taxon>Gammaproteobacteria</taxon>
        <taxon>Pseudomonadales</taxon>
        <taxon>Pseudomonadaceae</taxon>
        <taxon>Pseudomonas</taxon>
    </lineage>
</organism>
<accession>A0A6L5C3G8</accession>
<dbReference type="AlphaFoldDB" id="A0A6L5C3G8"/>
<comment type="caution">
    <text evidence="1">The sequence shown here is derived from an EMBL/GenBank/DDBJ whole genome shotgun (WGS) entry which is preliminary data.</text>
</comment>
<name>A0A6L5C3G8_9PSED</name>
<reference evidence="1 2" key="1">
    <citation type="submission" date="2019-12" db="EMBL/GenBank/DDBJ databases">
        <title>Endophytic bacteria associated with Panax ginseng seedlings.</title>
        <authorList>
            <person name="Park J.M."/>
            <person name="Shin R."/>
            <person name="Jo S.H."/>
        </authorList>
    </citation>
    <scope>NUCLEOTIDE SEQUENCE [LARGE SCALE GENOMIC DNA]</scope>
    <source>
        <strain evidence="1 2">PgKB32</strain>
    </source>
</reference>